<dbReference type="Proteomes" id="UP000246464">
    <property type="component" value="Chromosome 16"/>
</dbReference>
<reference evidence="1 2" key="1">
    <citation type="submission" date="2017-12" db="EMBL/GenBank/DDBJ databases">
        <title>Integrating genomic resources of turbot (Scophthalmus maximus) in depth evaluation of genetic and physical mapping variation across individuals.</title>
        <authorList>
            <person name="Martinez P."/>
        </authorList>
    </citation>
    <scope>NUCLEOTIDE SEQUENCE [LARGE SCALE GENOMIC DNA]</scope>
</reference>
<evidence type="ECO:0000313" key="1">
    <source>
        <dbReference type="EMBL" id="AWP15259.1"/>
    </source>
</evidence>
<accession>A0A2U9CHP2</accession>
<evidence type="ECO:0000313" key="2">
    <source>
        <dbReference type="Proteomes" id="UP000246464"/>
    </source>
</evidence>
<sequence>MTATYLHTVIGAEMLQWLPVKLTPIQSSSDSKVTLEKVKVPDHELYYQPNCNTCSSGPLMSSGSNVFIGAVCGKLTGNAFLNPKP</sequence>
<gene>
    <name evidence="1" type="ORF">SMAX5B_003643</name>
</gene>
<proteinExistence type="predicted"/>
<dbReference type="EMBL" id="CP026258">
    <property type="protein sequence ID" value="AWP15259.1"/>
    <property type="molecule type" value="Genomic_DNA"/>
</dbReference>
<organism evidence="1 2">
    <name type="scientific">Scophthalmus maximus</name>
    <name type="common">Turbot</name>
    <name type="synonym">Psetta maxima</name>
    <dbReference type="NCBI Taxonomy" id="52904"/>
    <lineage>
        <taxon>Eukaryota</taxon>
        <taxon>Metazoa</taxon>
        <taxon>Chordata</taxon>
        <taxon>Craniata</taxon>
        <taxon>Vertebrata</taxon>
        <taxon>Euteleostomi</taxon>
        <taxon>Actinopterygii</taxon>
        <taxon>Neopterygii</taxon>
        <taxon>Teleostei</taxon>
        <taxon>Neoteleostei</taxon>
        <taxon>Acanthomorphata</taxon>
        <taxon>Carangaria</taxon>
        <taxon>Pleuronectiformes</taxon>
        <taxon>Pleuronectoidei</taxon>
        <taxon>Scophthalmidae</taxon>
        <taxon>Scophthalmus</taxon>
    </lineage>
</organism>
<dbReference type="AlphaFoldDB" id="A0A2U9CHP2"/>
<protein>
    <submittedName>
        <fullName evidence="1">Uncharacterized protein</fullName>
    </submittedName>
</protein>
<name>A0A2U9CHP2_SCOMX</name>
<keyword evidence="2" id="KW-1185">Reference proteome</keyword>